<name>A0A0F3QML9_RICBE</name>
<dbReference type="InterPro" id="IPR051207">
    <property type="entry name" value="ComplexI_NDUFA9_subunit"/>
</dbReference>
<dbReference type="InterPro" id="IPR001509">
    <property type="entry name" value="Epimerase_deHydtase"/>
</dbReference>
<protein>
    <submittedName>
        <fullName evidence="2">Dihydrodipicolinate reductase, family protein</fullName>
    </submittedName>
</protein>
<dbReference type="EMBL" id="LAOJ01000001">
    <property type="protein sequence ID" value="KJV92684.1"/>
    <property type="molecule type" value="Genomic_DNA"/>
</dbReference>
<dbReference type="RefSeq" id="WP_197067236.1">
    <property type="nucleotide sequence ID" value="NZ_LAOJ01000001.1"/>
</dbReference>
<dbReference type="AlphaFoldDB" id="A0A0F3QML9"/>
<dbReference type="PANTHER" id="PTHR12126:SF11">
    <property type="entry name" value="NADH DEHYDROGENASE [UBIQUINONE] 1 ALPHA SUBCOMPLEX SUBUNIT 9, MITOCHONDRIAL"/>
    <property type="match status" value="1"/>
</dbReference>
<accession>A0A0F3QML9</accession>
<dbReference type="PATRIC" id="fig|1359194.3.peg.1344"/>
<organism evidence="2 3">
    <name type="scientific">Rickettsia bellii str. RML Mogi</name>
    <dbReference type="NCBI Taxonomy" id="1359194"/>
    <lineage>
        <taxon>Bacteria</taxon>
        <taxon>Pseudomonadati</taxon>
        <taxon>Pseudomonadota</taxon>
        <taxon>Alphaproteobacteria</taxon>
        <taxon>Rickettsiales</taxon>
        <taxon>Rickettsiaceae</taxon>
        <taxon>Rickettsieae</taxon>
        <taxon>Rickettsia</taxon>
        <taxon>belli group</taxon>
    </lineage>
</organism>
<dbReference type="Pfam" id="PF01370">
    <property type="entry name" value="Epimerase"/>
    <property type="match status" value="1"/>
</dbReference>
<dbReference type="Proteomes" id="UP000033689">
    <property type="component" value="Unassembled WGS sequence"/>
</dbReference>
<evidence type="ECO:0000313" key="2">
    <source>
        <dbReference type="EMBL" id="KJV92684.1"/>
    </source>
</evidence>
<dbReference type="InterPro" id="IPR036291">
    <property type="entry name" value="NAD(P)-bd_dom_sf"/>
</dbReference>
<evidence type="ECO:0000313" key="3">
    <source>
        <dbReference type="Proteomes" id="UP000033689"/>
    </source>
</evidence>
<proteinExistence type="predicted"/>
<dbReference type="PANTHER" id="PTHR12126">
    <property type="entry name" value="NADH-UBIQUINONE OXIDOREDUCTASE 39 KDA SUBUNIT-RELATED"/>
    <property type="match status" value="1"/>
</dbReference>
<gene>
    <name evidence="2" type="ORF">RBEMOGI_1319</name>
</gene>
<dbReference type="Gene3D" id="3.40.50.720">
    <property type="entry name" value="NAD(P)-binding Rossmann-like Domain"/>
    <property type="match status" value="1"/>
</dbReference>
<evidence type="ECO:0000259" key="1">
    <source>
        <dbReference type="Pfam" id="PF01370"/>
    </source>
</evidence>
<reference evidence="2 3" key="1">
    <citation type="submission" date="2015-02" db="EMBL/GenBank/DDBJ databases">
        <title>Genome Sequencing of Rickettsiales.</title>
        <authorList>
            <person name="Daugherty S.C."/>
            <person name="Su Q."/>
            <person name="Abolude K."/>
            <person name="Beier-Sexton M."/>
            <person name="Carlyon J.A."/>
            <person name="Carter R."/>
            <person name="Day N.P."/>
            <person name="Dumler S.J."/>
            <person name="Dyachenko V."/>
            <person name="Godinez A."/>
            <person name="Kurtti T.J."/>
            <person name="Lichay M."/>
            <person name="Mullins K.E."/>
            <person name="Ott S."/>
            <person name="Pappas-Brown V."/>
            <person name="Paris D.H."/>
            <person name="Patel P."/>
            <person name="Richards A.L."/>
            <person name="Sadzewicz L."/>
            <person name="Sears K."/>
            <person name="Seidman D."/>
            <person name="Sengamalay N."/>
            <person name="Stenos J."/>
            <person name="Tallon L.J."/>
            <person name="Vincent G."/>
            <person name="Fraser C.M."/>
            <person name="Munderloh U."/>
            <person name="Dunning-Hotopp J.C."/>
        </authorList>
    </citation>
    <scope>NUCLEOTIDE SEQUENCE [LARGE SCALE GENOMIC DNA]</scope>
    <source>
        <strain evidence="2 3">RML Mogi</strain>
    </source>
</reference>
<feature type="domain" description="NAD-dependent epimerase/dehydratase" evidence="1">
    <location>
        <begin position="3"/>
        <end position="201"/>
    </location>
</feature>
<dbReference type="GO" id="GO:0044877">
    <property type="term" value="F:protein-containing complex binding"/>
    <property type="evidence" value="ECO:0007669"/>
    <property type="project" value="TreeGrafter"/>
</dbReference>
<comment type="caution">
    <text evidence="2">The sequence shown here is derived from an EMBL/GenBank/DDBJ whole genome shotgun (WGS) entry which is preliminary data.</text>
</comment>
<sequence>MRILVTGANGFIGSYITAALLKSNYEVVCAVRDIESTRKKFPTAEIIHCDFNTALSPQDWINKLEKIDIVINASGVLTSSHANNIENVHINGPKALFKACTITNVKRIIHISALGIDDEENTSYALTKKVTERYLQKLENIDWVVLQPSLIYASGCYGGTSLFRALATLPYFIPLIGDGLQQFQPIHIEDLAKVIIHCVERKGKICRLLKIVGPDIVTMKDILIGFRRWLGVEPARLIKFL</sequence>
<dbReference type="SUPFAM" id="SSF51735">
    <property type="entry name" value="NAD(P)-binding Rossmann-fold domains"/>
    <property type="match status" value="1"/>
</dbReference>